<comment type="caution">
    <text evidence="2">The sequence shown here is derived from an EMBL/GenBank/DDBJ whole genome shotgun (WGS) entry which is preliminary data.</text>
</comment>
<evidence type="ECO:0000313" key="3">
    <source>
        <dbReference type="Proteomes" id="UP000784294"/>
    </source>
</evidence>
<dbReference type="EMBL" id="CAAALY010015715">
    <property type="protein sequence ID" value="VEL12751.1"/>
    <property type="molecule type" value="Genomic_DNA"/>
</dbReference>
<feature type="compositionally biased region" description="Low complexity" evidence="1">
    <location>
        <begin position="1"/>
        <end position="13"/>
    </location>
</feature>
<feature type="region of interest" description="Disordered" evidence="1">
    <location>
        <begin position="1"/>
        <end position="20"/>
    </location>
</feature>
<name>A0A3S5FCI3_9PLAT</name>
<dbReference type="OrthoDB" id="78824at2759"/>
<accession>A0A3S5FCI3</accession>
<dbReference type="Proteomes" id="UP000784294">
    <property type="component" value="Unassembled WGS sequence"/>
</dbReference>
<keyword evidence="3" id="KW-1185">Reference proteome</keyword>
<protein>
    <submittedName>
        <fullName evidence="2">Uncharacterized protein</fullName>
    </submittedName>
</protein>
<evidence type="ECO:0000313" key="2">
    <source>
        <dbReference type="EMBL" id="VEL12751.1"/>
    </source>
</evidence>
<dbReference type="AlphaFoldDB" id="A0A3S5FCI3"/>
<proteinExistence type="predicted"/>
<evidence type="ECO:0000256" key="1">
    <source>
        <dbReference type="SAM" id="MobiDB-lite"/>
    </source>
</evidence>
<sequence>MSSLGSTSTTTSSYLQPGLPRSDSSINLRLSIASQVMLCQMGPSLAADETAVVTTISDRRSCGDNSHEDSSTHLVLTSNNLTDLSDSHSTICDHDATHSSSCKPASEPIVTAPLHPPSITVAEHNTNQLPPSLMRLTTAPKQSMFVRALFSYDPATDYGLPNRVNLFPLFLSTLFFSL</sequence>
<organism evidence="2 3">
    <name type="scientific">Protopolystoma xenopodis</name>
    <dbReference type="NCBI Taxonomy" id="117903"/>
    <lineage>
        <taxon>Eukaryota</taxon>
        <taxon>Metazoa</taxon>
        <taxon>Spiralia</taxon>
        <taxon>Lophotrochozoa</taxon>
        <taxon>Platyhelminthes</taxon>
        <taxon>Monogenea</taxon>
        <taxon>Polyopisthocotylea</taxon>
        <taxon>Polystomatidea</taxon>
        <taxon>Polystomatidae</taxon>
        <taxon>Protopolystoma</taxon>
    </lineage>
</organism>
<reference evidence="2" key="1">
    <citation type="submission" date="2018-11" db="EMBL/GenBank/DDBJ databases">
        <authorList>
            <consortium name="Pathogen Informatics"/>
        </authorList>
    </citation>
    <scope>NUCLEOTIDE SEQUENCE</scope>
</reference>
<gene>
    <name evidence="2" type="ORF">PXEA_LOCUS6191</name>
</gene>